<dbReference type="Proteomes" id="UP000054217">
    <property type="component" value="Unassembled WGS sequence"/>
</dbReference>
<evidence type="ECO:0000313" key="3">
    <source>
        <dbReference type="Proteomes" id="UP000054217"/>
    </source>
</evidence>
<feature type="compositionally biased region" description="Basic residues" evidence="1">
    <location>
        <begin position="110"/>
        <end position="120"/>
    </location>
</feature>
<reference evidence="3" key="2">
    <citation type="submission" date="2015-01" db="EMBL/GenBank/DDBJ databases">
        <title>Evolutionary Origins and Diversification of the Mycorrhizal Mutualists.</title>
        <authorList>
            <consortium name="DOE Joint Genome Institute"/>
            <consortium name="Mycorrhizal Genomics Consortium"/>
            <person name="Kohler A."/>
            <person name="Kuo A."/>
            <person name="Nagy L.G."/>
            <person name="Floudas D."/>
            <person name="Copeland A."/>
            <person name="Barry K.W."/>
            <person name="Cichocki N."/>
            <person name="Veneault-Fourrey C."/>
            <person name="LaButti K."/>
            <person name="Lindquist E.A."/>
            <person name="Lipzen A."/>
            <person name="Lundell T."/>
            <person name="Morin E."/>
            <person name="Murat C."/>
            <person name="Riley R."/>
            <person name="Ohm R."/>
            <person name="Sun H."/>
            <person name="Tunlid A."/>
            <person name="Henrissat B."/>
            <person name="Grigoriev I.V."/>
            <person name="Hibbett D.S."/>
            <person name="Martin F."/>
        </authorList>
    </citation>
    <scope>NUCLEOTIDE SEQUENCE [LARGE SCALE GENOMIC DNA]</scope>
    <source>
        <strain evidence="3">Marx 270</strain>
    </source>
</reference>
<keyword evidence="3" id="KW-1185">Reference proteome</keyword>
<protein>
    <submittedName>
        <fullName evidence="2">Uncharacterized protein</fullName>
    </submittedName>
</protein>
<feature type="compositionally biased region" description="Basic residues" evidence="1">
    <location>
        <begin position="74"/>
        <end position="89"/>
    </location>
</feature>
<proteinExistence type="predicted"/>
<dbReference type="InParanoid" id="A0A0C3NFU9"/>
<dbReference type="AlphaFoldDB" id="A0A0C3NFU9"/>
<sequence>MPMLAFNPHEAVCPNFTSEKYLQARECLLNDGINHEAAANQLELLWTVNNDLERQEWDRQTLAEQEADEERETSHRRVRTPMARARMRTRNSPPRGEEEVPQQICASPTRHSHAHGHHHSPSTYCFTQMAILSQLR</sequence>
<evidence type="ECO:0000313" key="2">
    <source>
        <dbReference type="EMBL" id="KIN99894.1"/>
    </source>
</evidence>
<organism evidence="2 3">
    <name type="scientific">Pisolithus tinctorius Marx 270</name>
    <dbReference type="NCBI Taxonomy" id="870435"/>
    <lineage>
        <taxon>Eukaryota</taxon>
        <taxon>Fungi</taxon>
        <taxon>Dikarya</taxon>
        <taxon>Basidiomycota</taxon>
        <taxon>Agaricomycotina</taxon>
        <taxon>Agaricomycetes</taxon>
        <taxon>Agaricomycetidae</taxon>
        <taxon>Boletales</taxon>
        <taxon>Sclerodermatineae</taxon>
        <taxon>Pisolithaceae</taxon>
        <taxon>Pisolithus</taxon>
    </lineage>
</organism>
<name>A0A0C3NFU9_PISTI</name>
<evidence type="ECO:0000256" key="1">
    <source>
        <dbReference type="SAM" id="MobiDB-lite"/>
    </source>
</evidence>
<accession>A0A0C3NFU9</accession>
<dbReference type="OrthoDB" id="2688210at2759"/>
<dbReference type="EMBL" id="KN832000">
    <property type="protein sequence ID" value="KIN99894.1"/>
    <property type="molecule type" value="Genomic_DNA"/>
</dbReference>
<dbReference type="HOGENOM" id="CLU_1876276_0_0_1"/>
<reference evidence="2 3" key="1">
    <citation type="submission" date="2014-04" db="EMBL/GenBank/DDBJ databases">
        <authorList>
            <consortium name="DOE Joint Genome Institute"/>
            <person name="Kuo A."/>
            <person name="Kohler A."/>
            <person name="Costa M.D."/>
            <person name="Nagy L.G."/>
            <person name="Floudas D."/>
            <person name="Copeland A."/>
            <person name="Barry K.W."/>
            <person name="Cichocki N."/>
            <person name="Veneault-Fourrey C."/>
            <person name="LaButti K."/>
            <person name="Lindquist E.A."/>
            <person name="Lipzen A."/>
            <person name="Lundell T."/>
            <person name="Morin E."/>
            <person name="Murat C."/>
            <person name="Sun H."/>
            <person name="Tunlid A."/>
            <person name="Henrissat B."/>
            <person name="Grigoriev I.V."/>
            <person name="Hibbett D.S."/>
            <person name="Martin F."/>
            <person name="Nordberg H.P."/>
            <person name="Cantor M.N."/>
            <person name="Hua S.X."/>
        </authorList>
    </citation>
    <scope>NUCLEOTIDE SEQUENCE [LARGE SCALE GENOMIC DNA]</scope>
    <source>
        <strain evidence="2 3">Marx 270</strain>
    </source>
</reference>
<feature type="region of interest" description="Disordered" evidence="1">
    <location>
        <begin position="59"/>
        <end position="121"/>
    </location>
</feature>
<gene>
    <name evidence="2" type="ORF">M404DRAFT_963992</name>
</gene>